<feature type="transmembrane region" description="Helical" evidence="5">
    <location>
        <begin position="131"/>
        <end position="159"/>
    </location>
</feature>
<protein>
    <submittedName>
        <fullName evidence="6">CysZ protein</fullName>
    </submittedName>
</protein>
<comment type="subcellular location">
    <subcellularLocation>
        <location evidence="1">Membrane</location>
        <topology evidence="1">Multi-pass membrane protein</topology>
    </subcellularLocation>
</comment>
<evidence type="ECO:0000256" key="2">
    <source>
        <dbReference type="ARBA" id="ARBA00022692"/>
    </source>
</evidence>
<proteinExistence type="predicted"/>
<dbReference type="AlphaFoldDB" id="A0A7W6P078"/>
<dbReference type="NCBIfam" id="NF009407">
    <property type="entry name" value="PRK12768.1"/>
    <property type="match status" value="1"/>
</dbReference>
<feature type="transmembrane region" description="Helical" evidence="5">
    <location>
        <begin position="65"/>
        <end position="98"/>
    </location>
</feature>
<evidence type="ECO:0000313" key="6">
    <source>
        <dbReference type="EMBL" id="MBB4102158.1"/>
    </source>
</evidence>
<keyword evidence="4 5" id="KW-0472">Membrane</keyword>
<sequence length="245" mass="26769">MIFDSARLALVNLLAPETRSAFWKSLGLTILILIALWISLRETFVYWVLPMLQTFIPDLPEWAGWFGFVVAILASLGLALALALLIAPVTALVAGVFLDDVAEVIEKRDFPEDPPGRAMPLGEAIVASLKFLGVVIVGNIVALFLLLVPGINIIAFFLVNGYLLGREFFEFAAMRFRTPAEAREFRAKNSAIVFTAGLVIAAFLAIPFVNLMTPLFAAGLMVHLHKRLSRRDAVMASVRQASTGV</sequence>
<evidence type="ECO:0000256" key="4">
    <source>
        <dbReference type="ARBA" id="ARBA00023136"/>
    </source>
</evidence>
<evidence type="ECO:0000256" key="3">
    <source>
        <dbReference type="ARBA" id="ARBA00022989"/>
    </source>
</evidence>
<dbReference type="EMBL" id="JACIDU010000002">
    <property type="protein sequence ID" value="MBB4102158.1"/>
    <property type="molecule type" value="Genomic_DNA"/>
</dbReference>
<organism evidence="6 7">
    <name type="scientific">Allorhizobium borbori</name>
    <dbReference type="NCBI Taxonomy" id="485907"/>
    <lineage>
        <taxon>Bacteria</taxon>
        <taxon>Pseudomonadati</taxon>
        <taxon>Pseudomonadota</taxon>
        <taxon>Alphaproteobacteria</taxon>
        <taxon>Hyphomicrobiales</taxon>
        <taxon>Rhizobiaceae</taxon>
        <taxon>Rhizobium/Agrobacterium group</taxon>
        <taxon>Allorhizobium</taxon>
    </lineage>
</organism>
<dbReference type="Pfam" id="PF07264">
    <property type="entry name" value="EI24"/>
    <property type="match status" value="1"/>
</dbReference>
<gene>
    <name evidence="6" type="ORF">GGQ66_000686</name>
</gene>
<evidence type="ECO:0000256" key="1">
    <source>
        <dbReference type="ARBA" id="ARBA00004141"/>
    </source>
</evidence>
<dbReference type="RefSeq" id="WP_183789406.1">
    <property type="nucleotide sequence ID" value="NZ_JACIDU010000002.1"/>
</dbReference>
<comment type="caution">
    <text evidence="6">The sequence shown here is derived from an EMBL/GenBank/DDBJ whole genome shotgun (WGS) entry which is preliminary data.</text>
</comment>
<feature type="transmembrane region" description="Helical" evidence="5">
    <location>
        <begin position="21"/>
        <end position="40"/>
    </location>
</feature>
<feature type="transmembrane region" description="Helical" evidence="5">
    <location>
        <begin position="191"/>
        <end position="222"/>
    </location>
</feature>
<dbReference type="InterPro" id="IPR059112">
    <property type="entry name" value="CysZ/EI24"/>
</dbReference>
<name>A0A7W6P078_9HYPH</name>
<keyword evidence="2 5" id="KW-0812">Transmembrane</keyword>
<reference evidence="6 7" key="1">
    <citation type="submission" date="2020-08" db="EMBL/GenBank/DDBJ databases">
        <title>Genomic Encyclopedia of Type Strains, Phase IV (KMG-IV): sequencing the most valuable type-strain genomes for metagenomic binning, comparative biology and taxonomic classification.</title>
        <authorList>
            <person name="Goeker M."/>
        </authorList>
    </citation>
    <scope>NUCLEOTIDE SEQUENCE [LARGE SCALE GENOMIC DNA]</scope>
    <source>
        <strain evidence="6 7">DSM 26385</strain>
    </source>
</reference>
<keyword evidence="7" id="KW-1185">Reference proteome</keyword>
<accession>A0A7W6P078</accession>
<dbReference type="Proteomes" id="UP000584824">
    <property type="component" value="Unassembled WGS sequence"/>
</dbReference>
<keyword evidence="3 5" id="KW-1133">Transmembrane helix</keyword>
<evidence type="ECO:0000313" key="7">
    <source>
        <dbReference type="Proteomes" id="UP000584824"/>
    </source>
</evidence>
<evidence type="ECO:0000256" key="5">
    <source>
        <dbReference type="SAM" id="Phobius"/>
    </source>
</evidence>